<feature type="region of interest" description="Disordered" evidence="1">
    <location>
        <begin position="39"/>
        <end position="70"/>
    </location>
</feature>
<proteinExistence type="predicted"/>
<evidence type="ECO:0000313" key="3">
    <source>
        <dbReference type="EMBL" id="ANF56802.1"/>
    </source>
</evidence>
<dbReference type="KEGG" id="haa:A5892_04400"/>
<protein>
    <recommendedName>
        <fullName evidence="5">DUF2780 domain-containing protein</fullName>
    </recommendedName>
</protein>
<gene>
    <name evidence="3" type="ORF">A5892_04400</name>
</gene>
<organism evidence="3 4">
    <name type="scientific">Halotalea alkalilenta</name>
    <dbReference type="NCBI Taxonomy" id="376489"/>
    <lineage>
        <taxon>Bacteria</taxon>
        <taxon>Pseudomonadati</taxon>
        <taxon>Pseudomonadota</taxon>
        <taxon>Gammaproteobacteria</taxon>
        <taxon>Oceanospirillales</taxon>
        <taxon>Halomonadaceae</taxon>
        <taxon>Halotalea</taxon>
    </lineage>
</organism>
<keyword evidence="2" id="KW-0732">Signal</keyword>
<keyword evidence="4" id="KW-1185">Reference proteome</keyword>
<feature type="chain" id="PRO_5008004584" description="DUF2780 domain-containing protein" evidence="2">
    <location>
        <begin position="23"/>
        <end position="205"/>
    </location>
</feature>
<dbReference type="InterPro" id="IPR021302">
    <property type="entry name" value="DUF2780_VcgC/VcgE"/>
</dbReference>
<evidence type="ECO:0000256" key="2">
    <source>
        <dbReference type="SAM" id="SignalP"/>
    </source>
</evidence>
<feature type="compositionally biased region" description="Low complexity" evidence="1">
    <location>
        <begin position="39"/>
        <end position="66"/>
    </location>
</feature>
<dbReference type="STRING" id="376489.A5892_04400"/>
<accession>A0A172YCG8</accession>
<name>A0A172YCG8_9GAMM</name>
<dbReference type="Pfam" id="PF11075">
    <property type="entry name" value="DUF2780"/>
    <property type="match status" value="1"/>
</dbReference>
<evidence type="ECO:0000313" key="4">
    <source>
        <dbReference type="Proteomes" id="UP000077875"/>
    </source>
</evidence>
<feature type="signal peptide" evidence="2">
    <location>
        <begin position="1"/>
        <end position="22"/>
    </location>
</feature>
<dbReference type="RefSeq" id="WP_064121770.1">
    <property type="nucleotide sequence ID" value="NZ_CP015243.1"/>
</dbReference>
<dbReference type="AlphaFoldDB" id="A0A172YCG8"/>
<sequence>MKKCVISLALCSLPLIGSQAFAFSLNDVNEAMNRADSASQQGASALQQGNQRFQQLQQGSQQQAAQVGTTEGNLNDASQLVDSLTSQLGVNRQQAIGGAAAMLAQAKGALGDNQFSQLSNQAPGIDGLLSSANATGGGSLLSQVTSLAGGQGQSQGGDGMVDAAFKALGMDSSMTSQFAPVMLQYFGGQGVSSGLLSSLSSLWGA</sequence>
<dbReference type="EMBL" id="CP015243">
    <property type="protein sequence ID" value="ANF56802.1"/>
    <property type="molecule type" value="Genomic_DNA"/>
</dbReference>
<reference evidence="3 4" key="1">
    <citation type="submission" date="2016-04" db="EMBL/GenBank/DDBJ databases">
        <title>Complete Genome Sequence of Halotalea alkalilenta IHB B 13600.</title>
        <authorList>
            <person name="Swarnkar M.K."/>
            <person name="Sharma A."/>
            <person name="Kaushal K."/>
            <person name="Soni R."/>
            <person name="Rana S."/>
            <person name="Singh A.K."/>
            <person name="Gulati A."/>
        </authorList>
    </citation>
    <scope>NUCLEOTIDE SEQUENCE [LARGE SCALE GENOMIC DNA]</scope>
    <source>
        <strain evidence="3 4">IHB B 13600</strain>
    </source>
</reference>
<dbReference type="Proteomes" id="UP000077875">
    <property type="component" value="Chromosome"/>
</dbReference>
<evidence type="ECO:0000256" key="1">
    <source>
        <dbReference type="SAM" id="MobiDB-lite"/>
    </source>
</evidence>
<evidence type="ECO:0008006" key="5">
    <source>
        <dbReference type="Google" id="ProtNLM"/>
    </source>
</evidence>